<accession>A0AAV7Q3N8</accession>
<keyword evidence="2" id="KW-1185">Reference proteome</keyword>
<organism evidence="1 2">
    <name type="scientific">Pleurodeles waltl</name>
    <name type="common">Iberian ribbed newt</name>
    <dbReference type="NCBI Taxonomy" id="8319"/>
    <lineage>
        <taxon>Eukaryota</taxon>
        <taxon>Metazoa</taxon>
        <taxon>Chordata</taxon>
        <taxon>Craniata</taxon>
        <taxon>Vertebrata</taxon>
        <taxon>Euteleostomi</taxon>
        <taxon>Amphibia</taxon>
        <taxon>Batrachia</taxon>
        <taxon>Caudata</taxon>
        <taxon>Salamandroidea</taxon>
        <taxon>Salamandridae</taxon>
        <taxon>Pleurodelinae</taxon>
        <taxon>Pleurodeles</taxon>
    </lineage>
</organism>
<sequence>MRPIANPPSCTPTPPAASFAQRQRIAIGSSGVSVPRGSCSKEKRKGDIYYIEKYRTFSGPTGVGPGDQLWLLGPGAPPAPARGVPHLVSEGRTLLQVAIFREGGAAILVDPGGRRGAREEYVGAGGMGALAGRLLGNRCELVVAGSVQQPGHTRQWERLLGAGRFLHRAEWCSAKKGSQPFHLLHTSWISVSLDGILKHH</sequence>
<name>A0AAV7Q3N8_PLEWA</name>
<comment type="caution">
    <text evidence="1">The sequence shown here is derived from an EMBL/GenBank/DDBJ whole genome shotgun (WGS) entry which is preliminary data.</text>
</comment>
<dbReference type="Proteomes" id="UP001066276">
    <property type="component" value="Chromosome 6"/>
</dbReference>
<dbReference type="AlphaFoldDB" id="A0AAV7Q3N8"/>
<evidence type="ECO:0000313" key="2">
    <source>
        <dbReference type="Proteomes" id="UP001066276"/>
    </source>
</evidence>
<reference evidence="1" key="1">
    <citation type="journal article" date="2022" name="bioRxiv">
        <title>Sequencing and chromosome-scale assembly of the giantPleurodeles waltlgenome.</title>
        <authorList>
            <person name="Brown T."/>
            <person name="Elewa A."/>
            <person name="Iarovenko S."/>
            <person name="Subramanian E."/>
            <person name="Araus A.J."/>
            <person name="Petzold A."/>
            <person name="Susuki M."/>
            <person name="Suzuki K.-i.T."/>
            <person name="Hayashi T."/>
            <person name="Toyoda A."/>
            <person name="Oliveira C."/>
            <person name="Osipova E."/>
            <person name="Leigh N.D."/>
            <person name="Simon A."/>
            <person name="Yun M.H."/>
        </authorList>
    </citation>
    <scope>NUCLEOTIDE SEQUENCE</scope>
    <source>
        <strain evidence="1">20211129_DDA</strain>
        <tissue evidence="1">Liver</tissue>
    </source>
</reference>
<dbReference type="EMBL" id="JANPWB010000010">
    <property type="protein sequence ID" value="KAJ1134879.1"/>
    <property type="molecule type" value="Genomic_DNA"/>
</dbReference>
<proteinExistence type="predicted"/>
<protein>
    <submittedName>
        <fullName evidence="1">Uncharacterized protein</fullName>
    </submittedName>
</protein>
<evidence type="ECO:0000313" key="1">
    <source>
        <dbReference type="EMBL" id="KAJ1134879.1"/>
    </source>
</evidence>
<gene>
    <name evidence="1" type="ORF">NDU88_001325</name>
</gene>